<keyword evidence="8" id="KW-1185">Reference proteome</keyword>
<dbReference type="InterPro" id="IPR050142">
    <property type="entry name" value="MADS-box/MEF2_TF"/>
</dbReference>
<name>A0AAE0E4N4_9ROSI</name>
<evidence type="ECO:0000313" key="8">
    <source>
        <dbReference type="Proteomes" id="UP001281410"/>
    </source>
</evidence>
<comment type="caution">
    <text evidence="7">The sequence shown here is derived from an EMBL/GenBank/DDBJ whole genome shotgun (WGS) entry which is preliminary data.</text>
</comment>
<evidence type="ECO:0000256" key="4">
    <source>
        <dbReference type="ARBA" id="ARBA00023163"/>
    </source>
</evidence>
<protein>
    <recommendedName>
        <fullName evidence="6">MADS-box domain-containing protein</fullName>
    </recommendedName>
</protein>
<dbReference type="SUPFAM" id="SSF55455">
    <property type="entry name" value="SRF-like"/>
    <property type="match status" value="1"/>
</dbReference>
<dbReference type="InterPro" id="IPR002100">
    <property type="entry name" value="TF_MADSbox"/>
</dbReference>
<evidence type="ECO:0000313" key="7">
    <source>
        <dbReference type="EMBL" id="KAK3207101.1"/>
    </source>
</evidence>
<keyword evidence="3" id="KW-0238">DNA-binding</keyword>
<gene>
    <name evidence="7" type="ORF">Dsin_021147</name>
</gene>
<dbReference type="Pfam" id="PF00319">
    <property type="entry name" value="SRF-TF"/>
    <property type="match status" value="1"/>
</dbReference>
<accession>A0AAE0E4N4</accession>
<evidence type="ECO:0000256" key="3">
    <source>
        <dbReference type="ARBA" id="ARBA00023125"/>
    </source>
</evidence>
<keyword evidence="2" id="KW-0805">Transcription regulation</keyword>
<dbReference type="GO" id="GO:0005634">
    <property type="term" value="C:nucleus"/>
    <property type="evidence" value="ECO:0007669"/>
    <property type="project" value="UniProtKB-SubCell"/>
</dbReference>
<evidence type="ECO:0000256" key="1">
    <source>
        <dbReference type="ARBA" id="ARBA00004123"/>
    </source>
</evidence>
<dbReference type="Proteomes" id="UP001281410">
    <property type="component" value="Unassembled WGS sequence"/>
</dbReference>
<proteinExistence type="predicted"/>
<dbReference type="PRINTS" id="PR00404">
    <property type="entry name" value="MADSDOMAIN"/>
</dbReference>
<feature type="domain" description="MADS-box" evidence="6">
    <location>
        <begin position="1"/>
        <end position="61"/>
    </location>
</feature>
<dbReference type="GO" id="GO:0003677">
    <property type="term" value="F:DNA binding"/>
    <property type="evidence" value="ECO:0007669"/>
    <property type="project" value="UniProtKB-KW"/>
</dbReference>
<organism evidence="7 8">
    <name type="scientific">Dipteronia sinensis</name>
    <dbReference type="NCBI Taxonomy" id="43782"/>
    <lineage>
        <taxon>Eukaryota</taxon>
        <taxon>Viridiplantae</taxon>
        <taxon>Streptophyta</taxon>
        <taxon>Embryophyta</taxon>
        <taxon>Tracheophyta</taxon>
        <taxon>Spermatophyta</taxon>
        <taxon>Magnoliopsida</taxon>
        <taxon>eudicotyledons</taxon>
        <taxon>Gunneridae</taxon>
        <taxon>Pentapetalae</taxon>
        <taxon>rosids</taxon>
        <taxon>malvids</taxon>
        <taxon>Sapindales</taxon>
        <taxon>Sapindaceae</taxon>
        <taxon>Hippocastanoideae</taxon>
        <taxon>Acereae</taxon>
        <taxon>Dipteronia</taxon>
    </lineage>
</organism>
<dbReference type="AlphaFoldDB" id="A0AAE0E4N4"/>
<dbReference type="PANTHER" id="PTHR48019">
    <property type="entry name" value="SERUM RESPONSE FACTOR HOMOLOG"/>
    <property type="match status" value="1"/>
</dbReference>
<sequence>MGRKKLLIKRLECAKARQSKYSKRKIGILKKAKELSVLCDVDLALVMFSPSGTPSVYVGKDKDLHRVVERLSIMSIEDREESEWKNPHTINDLAKLQIMEDHLVASLDCIRAKKRDLIIQEQQNQSIQASLPQGEPII</sequence>
<reference evidence="7" key="1">
    <citation type="journal article" date="2023" name="Plant J.">
        <title>Genome sequences and population genomics provide insights into the demographic history, inbreeding, and mutation load of two 'living fossil' tree species of Dipteronia.</title>
        <authorList>
            <person name="Feng Y."/>
            <person name="Comes H.P."/>
            <person name="Chen J."/>
            <person name="Zhu S."/>
            <person name="Lu R."/>
            <person name="Zhang X."/>
            <person name="Li P."/>
            <person name="Qiu J."/>
            <person name="Olsen K.M."/>
            <person name="Qiu Y."/>
        </authorList>
    </citation>
    <scope>NUCLEOTIDE SEQUENCE</scope>
    <source>
        <strain evidence="7">NBL</strain>
    </source>
</reference>
<dbReference type="EMBL" id="JANJYJ010000006">
    <property type="protein sequence ID" value="KAK3207101.1"/>
    <property type="molecule type" value="Genomic_DNA"/>
</dbReference>
<dbReference type="Gene3D" id="3.40.1810.10">
    <property type="entry name" value="Transcription factor, MADS-box"/>
    <property type="match status" value="1"/>
</dbReference>
<comment type="subcellular location">
    <subcellularLocation>
        <location evidence="1">Nucleus</location>
    </subcellularLocation>
</comment>
<keyword evidence="5" id="KW-0539">Nucleus</keyword>
<dbReference type="GO" id="GO:0046983">
    <property type="term" value="F:protein dimerization activity"/>
    <property type="evidence" value="ECO:0007669"/>
    <property type="project" value="InterPro"/>
</dbReference>
<dbReference type="PROSITE" id="PS50066">
    <property type="entry name" value="MADS_BOX_2"/>
    <property type="match status" value="1"/>
</dbReference>
<evidence type="ECO:0000256" key="2">
    <source>
        <dbReference type="ARBA" id="ARBA00023015"/>
    </source>
</evidence>
<evidence type="ECO:0000256" key="5">
    <source>
        <dbReference type="ARBA" id="ARBA00023242"/>
    </source>
</evidence>
<keyword evidence="4" id="KW-0804">Transcription</keyword>
<evidence type="ECO:0000259" key="6">
    <source>
        <dbReference type="PROSITE" id="PS50066"/>
    </source>
</evidence>
<dbReference type="InterPro" id="IPR036879">
    <property type="entry name" value="TF_MADSbox_sf"/>
</dbReference>
<dbReference type="SMART" id="SM00432">
    <property type="entry name" value="MADS"/>
    <property type="match status" value="1"/>
</dbReference>